<organism evidence="4 5">
    <name type="scientific">Corynebacterium argentoratense DSM 44202</name>
    <dbReference type="NCBI Taxonomy" id="1348662"/>
    <lineage>
        <taxon>Bacteria</taxon>
        <taxon>Bacillati</taxon>
        <taxon>Actinomycetota</taxon>
        <taxon>Actinomycetes</taxon>
        <taxon>Mycobacteriales</taxon>
        <taxon>Corynebacteriaceae</taxon>
        <taxon>Corynebacterium</taxon>
    </lineage>
</organism>
<feature type="domain" description="C4-type zinc ribbon" evidence="2">
    <location>
        <begin position="203"/>
        <end position="237"/>
    </location>
</feature>
<evidence type="ECO:0000313" key="4">
    <source>
        <dbReference type="EMBL" id="AGU15516.1"/>
    </source>
</evidence>
<reference evidence="4 5" key="1">
    <citation type="journal article" date="2013" name="Genome Announc.">
        <title>Whole-Genome Sequence of the Clinical Strain Corynebacterium argentoratense DSM 44202, Isolated from a Human Throat Specimen.</title>
        <authorList>
            <person name="Bomholt C."/>
            <person name="Glaub A."/>
            <person name="Gravermann K."/>
            <person name="Albersmeier A."/>
            <person name="Brinkrolf K."/>
            <person name="Ruckert C."/>
            <person name="Tauch A."/>
        </authorList>
    </citation>
    <scope>NUCLEOTIDE SEQUENCE [LARGE SCALE GENOMIC DNA]</scope>
    <source>
        <strain evidence="4">DSM 44202</strain>
    </source>
</reference>
<evidence type="ECO:0000256" key="1">
    <source>
        <dbReference type="SAM" id="MobiDB-lite"/>
    </source>
</evidence>
<dbReference type="GeneID" id="78250154"/>
<dbReference type="Pfam" id="PF24481">
    <property type="entry name" value="CT398_CC"/>
    <property type="match status" value="1"/>
</dbReference>
<dbReference type="HOGENOM" id="CLU_073076_0_0_11"/>
<dbReference type="EMBL" id="CP006365">
    <property type="protein sequence ID" value="AGU15516.1"/>
    <property type="molecule type" value="Genomic_DNA"/>
</dbReference>
<dbReference type="Pfam" id="PF02591">
    <property type="entry name" value="Zn_ribbon_9"/>
    <property type="match status" value="1"/>
</dbReference>
<feature type="domain" description="CT398-like coiled coil hairpin" evidence="3">
    <location>
        <begin position="26"/>
        <end position="193"/>
    </location>
</feature>
<evidence type="ECO:0000259" key="2">
    <source>
        <dbReference type="Pfam" id="PF02591"/>
    </source>
</evidence>
<feature type="region of interest" description="Disordered" evidence="1">
    <location>
        <begin position="72"/>
        <end position="108"/>
    </location>
</feature>
<evidence type="ECO:0000313" key="5">
    <source>
        <dbReference type="Proteomes" id="UP000016943"/>
    </source>
</evidence>
<dbReference type="Proteomes" id="UP000016943">
    <property type="component" value="Chromosome"/>
</dbReference>
<dbReference type="RefSeq" id="WP_020976674.1">
    <property type="nucleotide sequence ID" value="NC_022198.1"/>
</dbReference>
<dbReference type="OrthoDB" id="9784388at2"/>
<dbReference type="PATRIC" id="fig|1348662.3.peg.1370"/>
<name>U3GYV9_9CORY</name>
<accession>U3GYV9</accession>
<protein>
    <submittedName>
        <fullName evidence="4">Uncharacterized protein</fullName>
    </submittedName>
</protein>
<proteinExistence type="predicted"/>
<dbReference type="KEGG" id="caz:CARG_06960"/>
<dbReference type="Gene3D" id="1.10.287.1490">
    <property type="match status" value="1"/>
</dbReference>
<gene>
    <name evidence="4" type="ORF">CARG_06960</name>
</gene>
<dbReference type="STRING" id="1348662.CARG_06960"/>
<keyword evidence="5" id="KW-1185">Reference proteome</keyword>
<dbReference type="InterPro" id="IPR003743">
    <property type="entry name" value="Zf-RING_7"/>
</dbReference>
<dbReference type="InterPro" id="IPR056003">
    <property type="entry name" value="CT398_CC_hairpin"/>
</dbReference>
<dbReference type="eggNOG" id="COG1579">
    <property type="taxonomic scope" value="Bacteria"/>
</dbReference>
<evidence type="ECO:0000259" key="3">
    <source>
        <dbReference type="Pfam" id="PF24481"/>
    </source>
</evidence>
<dbReference type="AlphaFoldDB" id="U3GYV9"/>
<sequence length="240" mass="26805">MKMTASEQHLLLELADLELAARIDPAELPERAALENLRAQSTELRDGAAASSMSVQDIQRRIHTIDEDLKKLSKRQQADADELARHPEDPGLRRELHRDLEQTQRRIDNKLAEKDELLKRCDAQRLNAQHNGAHHSELDDKIAAATRALEAAQRAQEEHAEQRLQQINALRSTLSNTHPDVLAAYDQQREDTGIGAARLQGRSCHGCNLILPPATISALRHAPADELPTCPECGTYLVRT</sequence>